<dbReference type="STRING" id="749414.SBI_08603"/>
<feature type="region of interest" description="Disordered" evidence="1">
    <location>
        <begin position="35"/>
        <end position="60"/>
    </location>
</feature>
<dbReference type="AlphaFoldDB" id="D7BUH2"/>
<dbReference type="HOGENOM" id="CLU_2939638_0_0_11"/>
<protein>
    <submittedName>
        <fullName evidence="2">Uncharacterized protein</fullName>
    </submittedName>
</protein>
<name>D7BUH2_STRBB</name>
<keyword evidence="3" id="KW-1185">Reference proteome</keyword>
<dbReference type="PATRIC" id="fig|749414.3.peg.8849"/>
<sequence>MAAFLYRLGRLAFRRRWFVAVLWVVVLGAVGFGAATAPDAPDQNNSMPGIESHKAFDLME</sequence>
<dbReference type="eggNOG" id="COG2409">
    <property type="taxonomic scope" value="Bacteria"/>
</dbReference>
<evidence type="ECO:0000256" key="1">
    <source>
        <dbReference type="SAM" id="MobiDB-lite"/>
    </source>
</evidence>
<proteinExistence type="predicted"/>
<feature type="compositionally biased region" description="Basic and acidic residues" evidence="1">
    <location>
        <begin position="51"/>
        <end position="60"/>
    </location>
</feature>
<dbReference type="EMBL" id="CP002047">
    <property type="protein sequence ID" value="ADI11721.1"/>
    <property type="molecule type" value="Genomic_DNA"/>
</dbReference>
<accession>D7BUH2</accession>
<gene>
    <name evidence="2" type="ordered locus">SBI_08603</name>
</gene>
<dbReference type="Proteomes" id="UP000000377">
    <property type="component" value="Chromosome"/>
</dbReference>
<dbReference type="KEGG" id="sbh:SBI_08603"/>
<organism evidence="2 3">
    <name type="scientific">Streptomyces bingchenggensis (strain BCW-1)</name>
    <dbReference type="NCBI Taxonomy" id="749414"/>
    <lineage>
        <taxon>Bacteria</taxon>
        <taxon>Bacillati</taxon>
        <taxon>Actinomycetota</taxon>
        <taxon>Actinomycetes</taxon>
        <taxon>Kitasatosporales</taxon>
        <taxon>Streptomycetaceae</taxon>
        <taxon>Streptomyces</taxon>
    </lineage>
</organism>
<evidence type="ECO:0000313" key="3">
    <source>
        <dbReference type="Proteomes" id="UP000000377"/>
    </source>
</evidence>
<reference evidence="2 3" key="1">
    <citation type="journal article" date="2010" name="J. Bacteriol.">
        <title>Genome sequence of the milbemycin-producing bacterium Streptomyces bingchenggensis.</title>
        <authorList>
            <person name="Wang X.J."/>
            <person name="Yan Y.J."/>
            <person name="Zhang B."/>
            <person name="An J."/>
            <person name="Wang J.J."/>
            <person name="Tian J."/>
            <person name="Jiang L."/>
            <person name="Chen Y.H."/>
            <person name="Huang S.X."/>
            <person name="Yin M."/>
            <person name="Zhang J."/>
            <person name="Gao A.L."/>
            <person name="Liu C.X."/>
            <person name="Zhu Z.X."/>
            <person name="Xiang W.S."/>
        </authorList>
    </citation>
    <scope>NUCLEOTIDE SEQUENCE [LARGE SCALE GENOMIC DNA]</scope>
    <source>
        <strain evidence="2 3">BCW-1</strain>
    </source>
</reference>
<evidence type="ECO:0000313" key="2">
    <source>
        <dbReference type="EMBL" id="ADI11721.1"/>
    </source>
</evidence>